<sequence>LPASPKVFHGRDSELKDLINSLLVDPARVVILGPGGIGKTTLAMAALHNPEVMEKYVLRHFISCESTSNRSDLVINIGSHLGLEPLPDLSKAIVRHFGQCGLCLVLLDNFETPWEHLESRGQVEEFISLLADIPTLALLITMRGAERPGKVKWNRPFLPPLEPLSSSASRQIFIDVADEPRTGTAEESALNDLLNLSDHLPLAVSLMANIASFEGYPDTLTRWQIENTSLLSDGHNKESNLEKSITLSLGSQRISSSPHAKNLLALLSLLPDGIMAQDIMASKVPIPDVCRWQSLLVGTSLAYIDVKGRLKTLNPIREYIRRVHPPSPSLSKPLRTYFRDLLELWRSNYQHLPGNLIPDLVSYLGNINELMLEGLITEETAVLVDLGHGIITLDSFSWNMLNGNSPLLQRVPHLIHVTGNAELRWRYAASCLRNPDSFQFDRQLEEDPDVLIQEGAQYFGAGNHTIHQGRIPCHGSTCNQVINI</sequence>
<dbReference type="EMBL" id="JARIHO010000022">
    <property type="protein sequence ID" value="KAJ7344054.1"/>
    <property type="molecule type" value="Genomic_DNA"/>
</dbReference>
<reference evidence="2" key="1">
    <citation type="submission" date="2023-03" db="EMBL/GenBank/DDBJ databases">
        <title>Massive genome expansion in bonnet fungi (Mycena s.s.) driven by repeated elements and novel gene families across ecological guilds.</title>
        <authorList>
            <consortium name="Lawrence Berkeley National Laboratory"/>
            <person name="Harder C.B."/>
            <person name="Miyauchi S."/>
            <person name="Viragh M."/>
            <person name="Kuo A."/>
            <person name="Thoen E."/>
            <person name="Andreopoulos B."/>
            <person name="Lu D."/>
            <person name="Skrede I."/>
            <person name="Drula E."/>
            <person name="Henrissat B."/>
            <person name="Morin E."/>
            <person name="Kohler A."/>
            <person name="Barry K."/>
            <person name="LaButti K."/>
            <person name="Morin E."/>
            <person name="Salamov A."/>
            <person name="Lipzen A."/>
            <person name="Mereny Z."/>
            <person name="Hegedus B."/>
            <person name="Baldrian P."/>
            <person name="Stursova M."/>
            <person name="Weitz H."/>
            <person name="Taylor A."/>
            <person name="Grigoriev I.V."/>
            <person name="Nagy L.G."/>
            <person name="Martin F."/>
            <person name="Kauserud H."/>
        </authorList>
    </citation>
    <scope>NUCLEOTIDE SEQUENCE</scope>
    <source>
        <strain evidence="2">CBHHK002</strain>
    </source>
</reference>
<accession>A0AAD6ZZP2</accession>
<dbReference type="Pfam" id="PF00931">
    <property type="entry name" value="NB-ARC"/>
    <property type="match status" value="1"/>
</dbReference>
<dbReference type="SUPFAM" id="SSF52540">
    <property type="entry name" value="P-loop containing nucleoside triphosphate hydrolases"/>
    <property type="match status" value="1"/>
</dbReference>
<comment type="caution">
    <text evidence="2">The sequence shown here is derived from an EMBL/GenBank/DDBJ whole genome shotgun (WGS) entry which is preliminary data.</text>
</comment>
<dbReference type="AlphaFoldDB" id="A0AAD6ZZP2"/>
<proteinExistence type="predicted"/>
<feature type="non-terminal residue" evidence="2">
    <location>
        <position position="484"/>
    </location>
</feature>
<keyword evidence="2" id="KW-0378">Hydrolase</keyword>
<dbReference type="GO" id="GO:0043531">
    <property type="term" value="F:ADP binding"/>
    <property type="evidence" value="ECO:0007669"/>
    <property type="project" value="InterPro"/>
</dbReference>
<feature type="domain" description="NB-ARC" evidence="1">
    <location>
        <begin position="14"/>
        <end position="85"/>
    </location>
</feature>
<evidence type="ECO:0000313" key="3">
    <source>
        <dbReference type="Proteomes" id="UP001218218"/>
    </source>
</evidence>
<keyword evidence="3" id="KW-1185">Reference proteome</keyword>
<evidence type="ECO:0000259" key="1">
    <source>
        <dbReference type="Pfam" id="PF00931"/>
    </source>
</evidence>
<dbReference type="Gene3D" id="3.40.50.300">
    <property type="entry name" value="P-loop containing nucleotide triphosphate hydrolases"/>
    <property type="match status" value="1"/>
</dbReference>
<dbReference type="InterPro" id="IPR027417">
    <property type="entry name" value="P-loop_NTPase"/>
</dbReference>
<name>A0AAD6ZZP2_9AGAR</name>
<protein>
    <submittedName>
        <fullName evidence="2">P-loop containing nucleoside triphosphate hydrolase protein</fullName>
    </submittedName>
</protein>
<organism evidence="2 3">
    <name type="scientific">Mycena albidolilacea</name>
    <dbReference type="NCBI Taxonomy" id="1033008"/>
    <lineage>
        <taxon>Eukaryota</taxon>
        <taxon>Fungi</taxon>
        <taxon>Dikarya</taxon>
        <taxon>Basidiomycota</taxon>
        <taxon>Agaricomycotina</taxon>
        <taxon>Agaricomycetes</taxon>
        <taxon>Agaricomycetidae</taxon>
        <taxon>Agaricales</taxon>
        <taxon>Marasmiineae</taxon>
        <taxon>Mycenaceae</taxon>
        <taxon>Mycena</taxon>
    </lineage>
</organism>
<gene>
    <name evidence="2" type="ORF">DFH08DRAFT_701664</name>
</gene>
<dbReference type="InterPro" id="IPR002182">
    <property type="entry name" value="NB-ARC"/>
</dbReference>
<evidence type="ECO:0000313" key="2">
    <source>
        <dbReference type="EMBL" id="KAJ7344054.1"/>
    </source>
</evidence>
<dbReference type="GO" id="GO:0016787">
    <property type="term" value="F:hydrolase activity"/>
    <property type="evidence" value="ECO:0007669"/>
    <property type="project" value="UniProtKB-KW"/>
</dbReference>
<dbReference type="Proteomes" id="UP001218218">
    <property type="component" value="Unassembled WGS sequence"/>
</dbReference>